<name>A0A2L1CAZ6_METMI</name>
<organism evidence="2 4">
    <name type="scientific">Methanococcus maripaludis</name>
    <name type="common">Methanococcus deltae</name>
    <dbReference type="NCBI Taxonomy" id="39152"/>
    <lineage>
        <taxon>Archaea</taxon>
        <taxon>Methanobacteriati</taxon>
        <taxon>Methanobacteriota</taxon>
        <taxon>Methanomada group</taxon>
        <taxon>Methanococci</taxon>
        <taxon>Methanococcales</taxon>
        <taxon>Methanococcaceae</taxon>
        <taxon>Methanococcus</taxon>
    </lineage>
</organism>
<proteinExistence type="predicted"/>
<dbReference type="Proteomes" id="UP000239462">
    <property type="component" value="Chromosome"/>
</dbReference>
<protein>
    <submittedName>
        <fullName evidence="2">F0F1-ATPase subunit</fullName>
    </submittedName>
    <submittedName>
        <fullName evidence="3">Na+-driven multidrug efflux pump</fullName>
    </submittedName>
</protein>
<dbReference type="InterPro" id="IPR032820">
    <property type="entry name" value="ATPase_put"/>
</dbReference>
<dbReference type="EMBL" id="JACHED010000001">
    <property type="protein sequence ID" value="MBB6496955.1"/>
    <property type="molecule type" value="Genomic_DNA"/>
</dbReference>
<sequence length="65" mass="7693">MIDLAFEIVLPITFGIIIGYILKNAYSNNCFVLIGFFTGIIVTAFRLYRFMKKHQKQFMKNKKRK</sequence>
<reference evidence="2" key="2">
    <citation type="submission" date="2018-02" db="EMBL/GenBank/DDBJ databases">
        <title>Complete genome sequence of the Methanococcus maripaludis type strain JJ (DSM 2067), a model for selenoprotein synthesis in Archaea.</title>
        <authorList>
            <person name="Poehlein A."/>
            <person name="Heym D."/>
            <person name="Quitzke V."/>
            <person name="Fersch J."/>
            <person name="Daniel R."/>
            <person name="Rother M."/>
        </authorList>
    </citation>
    <scope>NUCLEOTIDE SEQUENCE [LARGE SCALE GENOMIC DNA]</scope>
    <source>
        <strain evidence="2">DSM 2067</strain>
    </source>
</reference>
<feature type="transmembrane region" description="Helical" evidence="1">
    <location>
        <begin position="28"/>
        <end position="48"/>
    </location>
</feature>
<evidence type="ECO:0000313" key="2">
    <source>
        <dbReference type="EMBL" id="AVB76531.1"/>
    </source>
</evidence>
<evidence type="ECO:0000256" key="1">
    <source>
        <dbReference type="SAM" id="Phobius"/>
    </source>
</evidence>
<feature type="transmembrane region" description="Helical" evidence="1">
    <location>
        <begin position="5"/>
        <end position="22"/>
    </location>
</feature>
<gene>
    <name evidence="3" type="ORF">HNP96_000976</name>
    <name evidence="2" type="ORF">MMJJ_11440</name>
</gene>
<reference evidence="4" key="1">
    <citation type="journal article" date="2018" name="Genome Announc.">
        <title>Complete Genome Sequence of the Methanococcus maripaludis Type Strain JJ (DSM 2067), a Model for Selenoprotein Synthesis in Archaea.</title>
        <authorList>
            <person name="Poehlein A."/>
            <person name="Heym D."/>
            <person name="Quitzke V."/>
            <person name="Fersch J."/>
            <person name="Daniel R."/>
            <person name="Rother M."/>
        </authorList>
    </citation>
    <scope>NUCLEOTIDE SEQUENCE [LARGE SCALE GENOMIC DNA]</scope>
    <source>
        <strain evidence="4">DSM 2067</strain>
    </source>
</reference>
<dbReference type="AlphaFoldDB" id="A0A2L1CAZ6"/>
<dbReference type="KEGG" id="mmad:MMJJ_11440"/>
<dbReference type="Proteomes" id="UP000590564">
    <property type="component" value="Unassembled WGS sequence"/>
</dbReference>
<evidence type="ECO:0000313" key="4">
    <source>
        <dbReference type="Proteomes" id="UP000239462"/>
    </source>
</evidence>
<dbReference type="EMBL" id="CP026606">
    <property type="protein sequence ID" value="AVB76531.1"/>
    <property type="molecule type" value="Genomic_DNA"/>
</dbReference>
<keyword evidence="1" id="KW-0812">Transmembrane</keyword>
<evidence type="ECO:0000313" key="3">
    <source>
        <dbReference type="EMBL" id="MBB6496955.1"/>
    </source>
</evidence>
<dbReference type="GeneID" id="36102231"/>
<keyword evidence="1" id="KW-0472">Membrane</keyword>
<dbReference type="RefSeq" id="WP_104838030.1">
    <property type="nucleotide sequence ID" value="NZ_CP026606.1"/>
</dbReference>
<evidence type="ECO:0000313" key="5">
    <source>
        <dbReference type="Proteomes" id="UP000590564"/>
    </source>
</evidence>
<reference evidence="3 5" key="3">
    <citation type="submission" date="2020-08" db="EMBL/GenBank/DDBJ databases">
        <title>Genomic Encyclopedia of Type Strains, Phase IV (KMG-V): Genome sequencing to study the core and pangenomes of soil and plant-associated prokaryotes.</title>
        <authorList>
            <person name="Whitman W."/>
        </authorList>
    </citation>
    <scope>NUCLEOTIDE SEQUENCE [LARGE SCALE GENOMIC DNA]</scope>
    <source>
        <strain evidence="3 5">D1</strain>
    </source>
</reference>
<dbReference type="Pfam" id="PF09527">
    <property type="entry name" value="ATPase_gene1"/>
    <property type="match status" value="1"/>
</dbReference>
<accession>A0A2L1CAZ6</accession>
<keyword evidence="1" id="KW-1133">Transmembrane helix</keyword>